<proteinExistence type="predicted"/>
<organism evidence="7 8">
    <name type="scientific">Trametes pubescens</name>
    <name type="common">White-rot fungus</name>
    <dbReference type="NCBI Taxonomy" id="154538"/>
    <lineage>
        <taxon>Eukaryota</taxon>
        <taxon>Fungi</taxon>
        <taxon>Dikarya</taxon>
        <taxon>Basidiomycota</taxon>
        <taxon>Agaricomycotina</taxon>
        <taxon>Agaricomycetes</taxon>
        <taxon>Polyporales</taxon>
        <taxon>Polyporaceae</taxon>
        <taxon>Trametes</taxon>
    </lineage>
</organism>
<feature type="transmembrane region" description="Helical" evidence="6">
    <location>
        <begin position="136"/>
        <end position="158"/>
    </location>
</feature>
<feature type="transmembrane region" description="Helical" evidence="6">
    <location>
        <begin position="213"/>
        <end position="240"/>
    </location>
</feature>
<dbReference type="SUPFAM" id="SSF103473">
    <property type="entry name" value="MFS general substrate transporter"/>
    <property type="match status" value="1"/>
</dbReference>
<keyword evidence="5 6" id="KW-0472">Membrane</keyword>
<protein>
    <submittedName>
        <fullName evidence="7">Protein ZINC INDUCED FACILITATOR-LIKE 1</fullName>
    </submittedName>
</protein>
<comment type="caution">
    <text evidence="7">The sequence shown here is derived from an EMBL/GenBank/DDBJ whole genome shotgun (WGS) entry which is preliminary data.</text>
</comment>
<name>A0A1M2V482_TRAPU</name>
<dbReference type="OrthoDB" id="419616at2759"/>
<keyword evidence="3 6" id="KW-0812">Transmembrane</keyword>
<accession>A0A1M2V482</accession>
<dbReference type="GO" id="GO:0016020">
    <property type="term" value="C:membrane"/>
    <property type="evidence" value="ECO:0007669"/>
    <property type="project" value="UniProtKB-SubCell"/>
</dbReference>
<feature type="transmembrane region" description="Helical" evidence="6">
    <location>
        <begin position="282"/>
        <end position="303"/>
    </location>
</feature>
<dbReference type="InterPro" id="IPR036259">
    <property type="entry name" value="MFS_trans_sf"/>
</dbReference>
<evidence type="ECO:0000313" key="7">
    <source>
        <dbReference type="EMBL" id="OJT02367.1"/>
    </source>
</evidence>
<evidence type="ECO:0000256" key="1">
    <source>
        <dbReference type="ARBA" id="ARBA00004141"/>
    </source>
</evidence>
<dbReference type="OMA" id="LLKLCMP"/>
<evidence type="ECO:0000256" key="5">
    <source>
        <dbReference type="ARBA" id="ARBA00023136"/>
    </source>
</evidence>
<feature type="transmembrane region" description="Helical" evidence="6">
    <location>
        <begin position="252"/>
        <end position="270"/>
    </location>
</feature>
<feature type="transmembrane region" description="Helical" evidence="6">
    <location>
        <begin position="391"/>
        <end position="411"/>
    </location>
</feature>
<dbReference type="EMBL" id="MNAD01001673">
    <property type="protein sequence ID" value="OJT02367.1"/>
    <property type="molecule type" value="Genomic_DNA"/>
</dbReference>
<comment type="subcellular location">
    <subcellularLocation>
        <location evidence="1">Membrane</location>
        <topology evidence="1">Multi-pass membrane protein</topology>
    </subcellularLocation>
</comment>
<evidence type="ECO:0000256" key="3">
    <source>
        <dbReference type="ARBA" id="ARBA00022692"/>
    </source>
</evidence>
<evidence type="ECO:0000313" key="8">
    <source>
        <dbReference type="Proteomes" id="UP000184267"/>
    </source>
</evidence>
<keyword evidence="8" id="KW-1185">Reference proteome</keyword>
<sequence>MNAACHPSTHWAGLAVGKLLSDALRSEETLPFCTYHASNLKVTDCSTAGFFHSITGAIHSVVGELSDEANQSTAFPLYDIVSALGFVIGSAIAPLPAYPSTYTNAIRSPLIGGTFADPAKEWPDVFTNPLWKTYPYLLPCLITTAVSTVAALLSIFALHETLPGKRKNKSPVLEEEPLLGPESSATVIDVPPTLEDLQPLSVRHLLSIPVLRAVIASSGALGLAGSCFTNVFVLMAYTPIRQGGLAFSPAQIGRAISSMGAVSILLKLCMPKLLRRFGTLGMFDFAMLAWMATFAAMPLAALVAQSAATAASPLLRDASTREWVAVAIPLFLSRLGCLAFSIIMILTRDHAPGSASLGTANGLAELAQSLASTVGPTFASSLFAVSASKHLLGGHLWVVFMLLLSAFNCWVARRIRQYRD</sequence>
<keyword evidence="4 6" id="KW-1133">Transmembrane helix</keyword>
<dbReference type="PANTHER" id="PTHR23504:SF15">
    <property type="entry name" value="MAJOR FACILITATOR SUPERFAMILY (MFS) PROFILE DOMAIN-CONTAINING PROTEIN"/>
    <property type="match status" value="1"/>
</dbReference>
<dbReference type="Proteomes" id="UP000184267">
    <property type="component" value="Unassembled WGS sequence"/>
</dbReference>
<feature type="transmembrane region" description="Helical" evidence="6">
    <location>
        <begin position="323"/>
        <end position="346"/>
    </location>
</feature>
<evidence type="ECO:0000256" key="4">
    <source>
        <dbReference type="ARBA" id="ARBA00022989"/>
    </source>
</evidence>
<keyword evidence="2" id="KW-0813">Transport</keyword>
<gene>
    <name evidence="7" type="ORF">TRAPUB_7091</name>
</gene>
<reference evidence="7 8" key="1">
    <citation type="submission" date="2016-10" db="EMBL/GenBank/DDBJ databases">
        <title>Genome sequence of the basidiomycete white-rot fungus Trametes pubescens.</title>
        <authorList>
            <person name="Makela M.R."/>
            <person name="Granchi Z."/>
            <person name="Peng M."/>
            <person name="De Vries R.P."/>
            <person name="Grigoriev I."/>
            <person name="Riley R."/>
            <person name="Hilden K."/>
        </authorList>
    </citation>
    <scope>NUCLEOTIDE SEQUENCE [LARGE SCALE GENOMIC DNA]</scope>
    <source>
        <strain evidence="7 8">FBCC735</strain>
    </source>
</reference>
<evidence type="ECO:0000256" key="6">
    <source>
        <dbReference type="SAM" id="Phobius"/>
    </source>
</evidence>
<dbReference type="AlphaFoldDB" id="A0A1M2V482"/>
<evidence type="ECO:0000256" key="2">
    <source>
        <dbReference type="ARBA" id="ARBA00022448"/>
    </source>
</evidence>
<dbReference type="PANTHER" id="PTHR23504">
    <property type="entry name" value="MAJOR FACILITATOR SUPERFAMILY DOMAIN-CONTAINING PROTEIN 10"/>
    <property type="match status" value="1"/>
</dbReference>
<dbReference type="Gene3D" id="1.20.1250.20">
    <property type="entry name" value="MFS general substrate transporter like domains"/>
    <property type="match status" value="1"/>
</dbReference>